<dbReference type="CDD" id="cd00200">
    <property type="entry name" value="WD40"/>
    <property type="match status" value="1"/>
</dbReference>
<dbReference type="PROSITE" id="PS51257">
    <property type="entry name" value="PROKAR_LIPOPROTEIN"/>
    <property type="match status" value="1"/>
</dbReference>
<feature type="repeat" description="WD" evidence="3">
    <location>
        <begin position="303"/>
        <end position="335"/>
    </location>
</feature>
<proteinExistence type="predicted"/>
<dbReference type="OrthoDB" id="230341at2"/>
<dbReference type="Pfam" id="PF00400">
    <property type="entry name" value="WD40"/>
    <property type="match status" value="3"/>
</dbReference>
<gene>
    <name evidence="5" type="ORF">Pla52n_15950</name>
</gene>
<dbReference type="PANTHER" id="PTHR44019:SF8">
    <property type="entry name" value="POC1 CENTRIOLAR PROTEIN HOMOLOG"/>
    <property type="match status" value="1"/>
</dbReference>
<dbReference type="Proteomes" id="UP000320176">
    <property type="component" value="Unassembled WGS sequence"/>
</dbReference>
<evidence type="ECO:0000256" key="1">
    <source>
        <dbReference type="ARBA" id="ARBA00022574"/>
    </source>
</evidence>
<keyword evidence="4" id="KW-0732">Signal</keyword>
<feature type="chain" id="PRO_5023121875" evidence="4">
    <location>
        <begin position="30"/>
        <end position="353"/>
    </location>
</feature>
<evidence type="ECO:0000313" key="6">
    <source>
        <dbReference type="Proteomes" id="UP000320176"/>
    </source>
</evidence>
<feature type="repeat" description="WD" evidence="3">
    <location>
        <begin position="95"/>
        <end position="127"/>
    </location>
</feature>
<evidence type="ECO:0000256" key="4">
    <source>
        <dbReference type="SAM" id="SignalP"/>
    </source>
</evidence>
<dbReference type="PROSITE" id="PS50082">
    <property type="entry name" value="WD_REPEATS_2"/>
    <property type="match status" value="2"/>
</dbReference>
<reference evidence="5 6" key="1">
    <citation type="submission" date="2019-02" db="EMBL/GenBank/DDBJ databases">
        <title>Deep-cultivation of Planctomycetes and their phenomic and genomic characterization uncovers novel biology.</title>
        <authorList>
            <person name="Wiegand S."/>
            <person name="Jogler M."/>
            <person name="Boedeker C."/>
            <person name="Pinto D."/>
            <person name="Vollmers J."/>
            <person name="Rivas-Marin E."/>
            <person name="Kohn T."/>
            <person name="Peeters S.H."/>
            <person name="Heuer A."/>
            <person name="Rast P."/>
            <person name="Oberbeckmann S."/>
            <person name="Bunk B."/>
            <person name="Jeske O."/>
            <person name="Meyerdierks A."/>
            <person name="Storesund J.E."/>
            <person name="Kallscheuer N."/>
            <person name="Luecker S."/>
            <person name="Lage O.M."/>
            <person name="Pohl T."/>
            <person name="Merkel B.J."/>
            <person name="Hornburger P."/>
            <person name="Mueller R.-W."/>
            <person name="Bruemmer F."/>
            <person name="Labrenz M."/>
            <person name="Spormann A.M."/>
            <person name="Op Den Camp H."/>
            <person name="Overmann J."/>
            <person name="Amann R."/>
            <person name="Jetten M.S.M."/>
            <person name="Mascher T."/>
            <person name="Medema M.H."/>
            <person name="Devos D.P."/>
            <person name="Kaster A.-K."/>
            <person name="Ovreas L."/>
            <person name="Rohde M."/>
            <person name="Galperin M.Y."/>
            <person name="Jogler C."/>
        </authorList>
    </citation>
    <scope>NUCLEOTIDE SEQUENCE [LARGE SCALE GENOMIC DNA]</scope>
    <source>
        <strain evidence="5 6">Pla52n</strain>
    </source>
</reference>
<dbReference type="InterPro" id="IPR050505">
    <property type="entry name" value="WDR55/POC1"/>
</dbReference>
<protein>
    <submittedName>
        <fullName evidence="5">WD domain, G-beta repeat</fullName>
    </submittedName>
</protein>
<dbReference type="PROSITE" id="PS50294">
    <property type="entry name" value="WD_REPEATS_REGION"/>
    <property type="match status" value="1"/>
</dbReference>
<dbReference type="SUPFAM" id="SSF50978">
    <property type="entry name" value="WD40 repeat-like"/>
    <property type="match status" value="1"/>
</dbReference>
<dbReference type="PANTHER" id="PTHR44019">
    <property type="entry name" value="WD REPEAT-CONTAINING PROTEIN 55"/>
    <property type="match status" value="1"/>
</dbReference>
<name>A0A5C6B1V6_9BACT</name>
<dbReference type="AlphaFoldDB" id="A0A5C6B1V6"/>
<dbReference type="EMBL" id="SJPN01000002">
    <property type="protein sequence ID" value="TWU05880.1"/>
    <property type="molecule type" value="Genomic_DNA"/>
</dbReference>
<accession>A0A5C6B1V6</accession>
<feature type="signal peptide" evidence="4">
    <location>
        <begin position="1"/>
        <end position="29"/>
    </location>
</feature>
<dbReference type="InterPro" id="IPR036322">
    <property type="entry name" value="WD40_repeat_dom_sf"/>
</dbReference>
<dbReference type="InterPro" id="IPR001680">
    <property type="entry name" value="WD40_rpt"/>
</dbReference>
<sequence precursor="true">MHQLRMQRRSMLATMLLAATQMQVSFACADEPPLPPIVTLTGVRTERLAAIGSKTKKCVVTAITTDPLGELIAVAGDDFAIRIINMSSMKVIRTLENHRDLVRTMKFDPSGNQFVSAGNDGQLILWDRSREFKITQRMDGTPAISCVSFSPQSDEIAAVSFDRRVYLIGQRSSQTPPLNCKSNDLRAVAYRYDGDLLAAAGRSGELEMFDLRTMQALSAERLHSGRINGINFLRRSSRIVTVGDDGNVCVFDSETRQTLHRFNVTTGKLFAVAVLDDELVAVAGSDNKIRIVRLNQERTIRELDNHIGSVATLAAYDSILFSGGYDATLRRWSLSGIKTGREQIAEREAGLER</sequence>
<organism evidence="5 6">
    <name type="scientific">Stieleria varia</name>
    <dbReference type="NCBI Taxonomy" id="2528005"/>
    <lineage>
        <taxon>Bacteria</taxon>
        <taxon>Pseudomonadati</taxon>
        <taxon>Planctomycetota</taxon>
        <taxon>Planctomycetia</taxon>
        <taxon>Pirellulales</taxon>
        <taxon>Pirellulaceae</taxon>
        <taxon>Stieleria</taxon>
    </lineage>
</organism>
<keyword evidence="6" id="KW-1185">Reference proteome</keyword>
<keyword evidence="2" id="KW-0677">Repeat</keyword>
<dbReference type="SMART" id="SM00320">
    <property type="entry name" value="WD40"/>
    <property type="match status" value="7"/>
</dbReference>
<dbReference type="Gene3D" id="2.130.10.10">
    <property type="entry name" value="YVTN repeat-like/Quinoprotein amine dehydrogenase"/>
    <property type="match status" value="2"/>
</dbReference>
<keyword evidence="1 3" id="KW-0853">WD repeat</keyword>
<dbReference type="InterPro" id="IPR015943">
    <property type="entry name" value="WD40/YVTN_repeat-like_dom_sf"/>
</dbReference>
<evidence type="ECO:0000313" key="5">
    <source>
        <dbReference type="EMBL" id="TWU05880.1"/>
    </source>
</evidence>
<dbReference type="RefSeq" id="WP_146519061.1">
    <property type="nucleotide sequence ID" value="NZ_CP151726.1"/>
</dbReference>
<evidence type="ECO:0000256" key="3">
    <source>
        <dbReference type="PROSITE-ProRule" id="PRU00221"/>
    </source>
</evidence>
<evidence type="ECO:0000256" key="2">
    <source>
        <dbReference type="ARBA" id="ARBA00022737"/>
    </source>
</evidence>
<comment type="caution">
    <text evidence="5">The sequence shown here is derived from an EMBL/GenBank/DDBJ whole genome shotgun (WGS) entry which is preliminary data.</text>
</comment>